<dbReference type="Pfam" id="PF00248">
    <property type="entry name" value="Aldo_ket_red"/>
    <property type="match status" value="1"/>
</dbReference>
<comment type="caution">
    <text evidence="5">The sequence shown here is derived from an EMBL/GenBank/DDBJ whole genome shotgun (WGS) entry which is preliminary data.</text>
</comment>
<feature type="region of interest" description="Disordered" evidence="2">
    <location>
        <begin position="427"/>
        <end position="449"/>
    </location>
</feature>
<evidence type="ECO:0000313" key="6">
    <source>
        <dbReference type="Proteomes" id="UP001153069"/>
    </source>
</evidence>
<dbReference type="Proteomes" id="UP001153069">
    <property type="component" value="Unassembled WGS sequence"/>
</dbReference>
<dbReference type="InterPro" id="IPR023210">
    <property type="entry name" value="NADP_OxRdtase_dom"/>
</dbReference>
<protein>
    <submittedName>
        <fullName evidence="5">Potassium voltage-gated channel, shaker-related subfamily, beta member</fullName>
    </submittedName>
</protein>
<dbReference type="PANTHER" id="PTHR43625:SF5">
    <property type="entry name" value="PYRIDOXAL REDUCTASE, CHLOROPLASTIC"/>
    <property type="match status" value="1"/>
</dbReference>
<feature type="region of interest" description="Disordered" evidence="2">
    <location>
        <begin position="84"/>
        <end position="103"/>
    </location>
</feature>
<evidence type="ECO:0000313" key="5">
    <source>
        <dbReference type="EMBL" id="CAB9498592.1"/>
    </source>
</evidence>
<feature type="region of interest" description="Disordered" evidence="2">
    <location>
        <begin position="30"/>
        <end position="77"/>
    </location>
</feature>
<dbReference type="AlphaFoldDB" id="A0A9N8D928"/>
<dbReference type="GO" id="GO:0016491">
    <property type="term" value="F:oxidoreductase activity"/>
    <property type="evidence" value="ECO:0007669"/>
    <property type="project" value="UniProtKB-KW"/>
</dbReference>
<evidence type="ECO:0000256" key="2">
    <source>
        <dbReference type="SAM" id="MobiDB-lite"/>
    </source>
</evidence>
<dbReference type="EMBL" id="CAICTM010000041">
    <property type="protein sequence ID" value="CAB9498592.1"/>
    <property type="molecule type" value="Genomic_DNA"/>
</dbReference>
<feature type="compositionally biased region" description="Basic and acidic residues" evidence="2">
    <location>
        <begin position="427"/>
        <end position="439"/>
    </location>
</feature>
<evidence type="ECO:0000256" key="3">
    <source>
        <dbReference type="SAM" id="SignalP"/>
    </source>
</evidence>
<reference evidence="5" key="1">
    <citation type="submission" date="2020-06" db="EMBL/GenBank/DDBJ databases">
        <authorList>
            <consortium name="Plant Systems Biology data submission"/>
        </authorList>
    </citation>
    <scope>NUCLEOTIDE SEQUENCE</scope>
    <source>
        <strain evidence="5">D6</strain>
    </source>
</reference>
<feature type="domain" description="NADP-dependent oxidoreductase" evidence="4">
    <location>
        <begin position="268"/>
        <end position="501"/>
    </location>
</feature>
<sequence length="507" mass="54606">MTHPSMHRPLWLILASLSSIATAFVLPSPPLATTTSSTSSSSSCLWSTPPGPSSGGSLGGGSSSSSDELSDDDISRLIGKRSQIKRKKKETMEEQEQSILEDLDLDDIDMDNLPEFKTSRPVRKSKQQLEEEAAAADAAKRREEGEEPILSFDFAADYADENDFHVPNRLGFSTAGWGDVSKGYVVEGKLSKRMVKAGRYDKTTCTNVYTQLLAGGLVVVETSSTYGKKSGVLAQDILASAMKAYKVDGAQPSIVESLPGGLLPPRPSAMASTAEASCERLKIDAVDIVQATKRIPLLSPILVKGLQQVVDAGSCNYVGVVGILQRSSLRRFADAMEAQGSSLTSNAFEFSLTNLKNEAMIDHCKEIGVIPFILNPLDGGLASGVYTATNPSGGEVGNARFKFERLEKLSALHSMQETVAERARTRVAREQRDTKDRYRSRYGNPPKVNTDITTTQVAINYVVAKGGVPLPEINTSKQAEELLGCLGWSLTEEEVDMLDSAAALCNL</sequence>
<dbReference type="GO" id="GO:0005737">
    <property type="term" value="C:cytoplasm"/>
    <property type="evidence" value="ECO:0007669"/>
    <property type="project" value="TreeGrafter"/>
</dbReference>
<feature type="signal peptide" evidence="3">
    <location>
        <begin position="1"/>
        <end position="23"/>
    </location>
</feature>
<dbReference type="SUPFAM" id="SSF51430">
    <property type="entry name" value="NAD(P)-linked oxidoreductase"/>
    <property type="match status" value="1"/>
</dbReference>
<keyword evidence="6" id="KW-1185">Reference proteome</keyword>
<feature type="compositionally biased region" description="Low complexity" evidence="2">
    <location>
        <begin position="31"/>
        <end position="48"/>
    </location>
</feature>
<evidence type="ECO:0000256" key="1">
    <source>
        <dbReference type="ARBA" id="ARBA00023002"/>
    </source>
</evidence>
<name>A0A9N8D928_9STRA</name>
<organism evidence="5 6">
    <name type="scientific">Seminavis robusta</name>
    <dbReference type="NCBI Taxonomy" id="568900"/>
    <lineage>
        <taxon>Eukaryota</taxon>
        <taxon>Sar</taxon>
        <taxon>Stramenopiles</taxon>
        <taxon>Ochrophyta</taxon>
        <taxon>Bacillariophyta</taxon>
        <taxon>Bacillariophyceae</taxon>
        <taxon>Bacillariophycidae</taxon>
        <taxon>Naviculales</taxon>
        <taxon>Naviculaceae</taxon>
        <taxon>Seminavis</taxon>
    </lineage>
</organism>
<keyword evidence="3" id="KW-0732">Signal</keyword>
<proteinExistence type="predicted"/>
<feature type="chain" id="PRO_5040182497" evidence="3">
    <location>
        <begin position="24"/>
        <end position="507"/>
    </location>
</feature>
<feature type="region of interest" description="Disordered" evidence="2">
    <location>
        <begin position="114"/>
        <end position="144"/>
    </location>
</feature>
<accession>A0A9N8D928</accession>
<dbReference type="OrthoDB" id="37537at2759"/>
<keyword evidence="1" id="KW-0560">Oxidoreductase</keyword>
<gene>
    <name evidence="5" type="ORF">SEMRO_41_G025210.1</name>
</gene>
<dbReference type="PANTHER" id="PTHR43625">
    <property type="entry name" value="AFLATOXIN B1 ALDEHYDE REDUCTASE"/>
    <property type="match status" value="1"/>
</dbReference>
<feature type="compositionally biased region" description="Acidic residues" evidence="2">
    <location>
        <begin position="93"/>
        <end position="103"/>
    </location>
</feature>
<dbReference type="InterPro" id="IPR036812">
    <property type="entry name" value="NAD(P)_OxRdtase_dom_sf"/>
</dbReference>
<feature type="compositionally biased region" description="Gly residues" evidence="2">
    <location>
        <begin position="53"/>
        <end position="62"/>
    </location>
</feature>
<dbReference type="InterPro" id="IPR050791">
    <property type="entry name" value="Aldo-Keto_reductase"/>
</dbReference>
<dbReference type="Gene3D" id="3.20.20.100">
    <property type="entry name" value="NADP-dependent oxidoreductase domain"/>
    <property type="match status" value="1"/>
</dbReference>
<evidence type="ECO:0000259" key="4">
    <source>
        <dbReference type="Pfam" id="PF00248"/>
    </source>
</evidence>